<dbReference type="InterPro" id="IPR001544">
    <property type="entry name" value="Aminotrans_IV"/>
</dbReference>
<sequence>KVFLNDKLVDIDKACISVTDSGFLYGAGLFETMRSHNSVVLALADHLDRLFFSAQALSINNPYSRKYISDAIYKLLKANKLTNARLRLTLTNGPMSESEEQRKATLLITAAKLQPYPAEFYKNGVMVVLSPFRQNPGEPICGHKTTSYFSRMIALNLAHQKRAAEALWFTVDNRLAEGCISNVFLVKDSMLYTPPIRTPVLAGVARKTVCQIALKYSIKLIEKDLYINDLLGADEVFLTNV</sequence>
<dbReference type="Gene3D" id="3.20.10.10">
    <property type="entry name" value="D-amino Acid Aminotransferase, subunit A, domain 2"/>
    <property type="match status" value="1"/>
</dbReference>
<dbReference type="InterPro" id="IPR018300">
    <property type="entry name" value="Aminotrans_IV_CS"/>
</dbReference>
<dbReference type="InterPro" id="IPR043132">
    <property type="entry name" value="BCAT-like_C"/>
</dbReference>
<evidence type="ECO:0000256" key="3">
    <source>
        <dbReference type="ARBA" id="ARBA00022898"/>
    </source>
</evidence>
<dbReference type="EMBL" id="BARS01049064">
    <property type="protein sequence ID" value="GAG29346.1"/>
    <property type="molecule type" value="Genomic_DNA"/>
</dbReference>
<dbReference type="GO" id="GO:0003824">
    <property type="term" value="F:catalytic activity"/>
    <property type="evidence" value="ECO:0007669"/>
    <property type="project" value="InterPro"/>
</dbReference>
<comment type="similarity">
    <text evidence="2">Belongs to the class-IV pyridoxal-phosphate-dependent aminotransferase family.</text>
</comment>
<organism evidence="4">
    <name type="scientific">marine sediment metagenome</name>
    <dbReference type="NCBI Taxonomy" id="412755"/>
    <lineage>
        <taxon>unclassified sequences</taxon>
        <taxon>metagenomes</taxon>
        <taxon>ecological metagenomes</taxon>
    </lineage>
</organism>
<keyword evidence="3" id="KW-0663">Pyridoxal phosphate</keyword>
<dbReference type="PANTHER" id="PTHR42743">
    <property type="entry name" value="AMINO-ACID AMINOTRANSFERASE"/>
    <property type="match status" value="1"/>
</dbReference>
<feature type="non-terminal residue" evidence="4">
    <location>
        <position position="1"/>
    </location>
</feature>
<evidence type="ECO:0008006" key="5">
    <source>
        <dbReference type="Google" id="ProtNLM"/>
    </source>
</evidence>
<dbReference type="InterPro" id="IPR036038">
    <property type="entry name" value="Aminotransferase-like"/>
</dbReference>
<dbReference type="GO" id="GO:0005829">
    <property type="term" value="C:cytosol"/>
    <property type="evidence" value="ECO:0007669"/>
    <property type="project" value="TreeGrafter"/>
</dbReference>
<accession>X0XX32</accession>
<reference evidence="4" key="1">
    <citation type="journal article" date="2014" name="Front. Microbiol.">
        <title>High frequency of phylogenetically diverse reductive dehalogenase-homologous genes in deep subseafloor sedimentary metagenomes.</title>
        <authorList>
            <person name="Kawai M."/>
            <person name="Futagami T."/>
            <person name="Toyoda A."/>
            <person name="Takaki Y."/>
            <person name="Nishi S."/>
            <person name="Hori S."/>
            <person name="Arai W."/>
            <person name="Tsubouchi T."/>
            <person name="Morono Y."/>
            <person name="Uchiyama I."/>
            <person name="Ito T."/>
            <person name="Fujiyama A."/>
            <person name="Inagaki F."/>
            <person name="Takami H."/>
        </authorList>
    </citation>
    <scope>NUCLEOTIDE SEQUENCE</scope>
    <source>
        <strain evidence="4">Expedition CK06-06</strain>
    </source>
</reference>
<dbReference type="SUPFAM" id="SSF56752">
    <property type="entry name" value="D-aminoacid aminotransferase-like PLP-dependent enzymes"/>
    <property type="match status" value="1"/>
</dbReference>
<dbReference type="PROSITE" id="PS00770">
    <property type="entry name" value="AA_TRANSFER_CLASS_4"/>
    <property type="match status" value="1"/>
</dbReference>
<evidence type="ECO:0000256" key="2">
    <source>
        <dbReference type="ARBA" id="ARBA00009320"/>
    </source>
</evidence>
<comment type="cofactor">
    <cofactor evidence="1">
        <name>pyridoxal 5'-phosphate</name>
        <dbReference type="ChEBI" id="CHEBI:597326"/>
    </cofactor>
</comment>
<comment type="caution">
    <text evidence="4">The sequence shown here is derived from an EMBL/GenBank/DDBJ whole genome shotgun (WGS) entry which is preliminary data.</text>
</comment>
<feature type="non-terminal residue" evidence="4">
    <location>
        <position position="241"/>
    </location>
</feature>
<name>X0XX32_9ZZZZ</name>
<dbReference type="PANTHER" id="PTHR42743:SF11">
    <property type="entry name" value="AMINODEOXYCHORISMATE LYASE"/>
    <property type="match status" value="1"/>
</dbReference>
<evidence type="ECO:0000313" key="4">
    <source>
        <dbReference type="EMBL" id="GAG29346.1"/>
    </source>
</evidence>
<gene>
    <name evidence="4" type="ORF">S01H1_73434</name>
</gene>
<dbReference type="GO" id="GO:0046394">
    <property type="term" value="P:carboxylic acid biosynthetic process"/>
    <property type="evidence" value="ECO:0007669"/>
    <property type="project" value="UniProtKB-ARBA"/>
</dbReference>
<evidence type="ECO:0000256" key="1">
    <source>
        <dbReference type="ARBA" id="ARBA00001933"/>
    </source>
</evidence>
<dbReference type="InterPro" id="IPR043131">
    <property type="entry name" value="BCAT-like_N"/>
</dbReference>
<dbReference type="InterPro" id="IPR050571">
    <property type="entry name" value="Class-IV_PLP-Dep_Aminotrnsfr"/>
</dbReference>
<proteinExistence type="inferred from homology"/>
<dbReference type="AlphaFoldDB" id="X0XX32"/>
<dbReference type="Pfam" id="PF01063">
    <property type="entry name" value="Aminotran_4"/>
    <property type="match status" value="1"/>
</dbReference>
<protein>
    <recommendedName>
        <fullName evidence="5">Aminotransferase class IV</fullName>
    </recommendedName>
</protein>
<dbReference type="Gene3D" id="3.30.470.10">
    <property type="match status" value="1"/>
</dbReference>